<dbReference type="Pfam" id="PF00149">
    <property type="entry name" value="Metallophos"/>
    <property type="match status" value="1"/>
</dbReference>
<dbReference type="SUPFAM" id="SSF56300">
    <property type="entry name" value="Metallo-dependent phosphatases"/>
    <property type="match status" value="1"/>
</dbReference>
<comment type="similarity">
    <text evidence="4">Belongs to the cyclic nucleotide phosphodiesterase class-III family.</text>
</comment>
<dbReference type="Proteomes" id="UP000486760">
    <property type="component" value="Unassembled WGS sequence"/>
</dbReference>
<dbReference type="EMBL" id="VTPY01000003">
    <property type="protein sequence ID" value="KAA0012599.1"/>
    <property type="molecule type" value="Genomic_DNA"/>
</dbReference>
<name>A0A7V7FZZ4_9GAMM</name>
<dbReference type="GO" id="GO:0046872">
    <property type="term" value="F:metal ion binding"/>
    <property type="evidence" value="ECO:0007669"/>
    <property type="project" value="UniProtKB-KW"/>
</dbReference>
<evidence type="ECO:0000259" key="5">
    <source>
        <dbReference type="Pfam" id="PF00149"/>
    </source>
</evidence>
<keyword evidence="3" id="KW-0408">Iron</keyword>
<evidence type="ECO:0000256" key="2">
    <source>
        <dbReference type="ARBA" id="ARBA00022801"/>
    </source>
</evidence>
<gene>
    <name evidence="6" type="ORF">F0A17_06540</name>
</gene>
<dbReference type="Gene3D" id="3.60.21.10">
    <property type="match status" value="1"/>
</dbReference>
<dbReference type="PANTHER" id="PTHR42988:SF2">
    <property type="entry name" value="CYCLIC NUCLEOTIDE PHOSPHODIESTERASE CBUA0032-RELATED"/>
    <property type="match status" value="1"/>
</dbReference>
<protein>
    <submittedName>
        <fullName evidence="6">Phosphodiesterase</fullName>
    </submittedName>
</protein>
<evidence type="ECO:0000256" key="3">
    <source>
        <dbReference type="ARBA" id="ARBA00023004"/>
    </source>
</evidence>
<organism evidence="6 7">
    <name type="scientific">Billgrantia pellis</name>
    <dbReference type="NCBI Taxonomy" id="2606936"/>
    <lineage>
        <taxon>Bacteria</taxon>
        <taxon>Pseudomonadati</taxon>
        <taxon>Pseudomonadota</taxon>
        <taxon>Gammaproteobacteria</taxon>
        <taxon>Oceanospirillales</taxon>
        <taxon>Halomonadaceae</taxon>
        <taxon>Billgrantia</taxon>
    </lineage>
</organism>
<keyword evidence="1" id="KW-0479">Metal-binding</keyword>
<accession>A0A7V7FZZ4</accession>
<dbReference type="InterPro" id="IPR029052">
    <property type="entry name" value="Metallo-depent_PP-like"/>
</dbReference>
<dbReference type="InterPro" id="IPR026575">
    <property type="entry name" value="GpdQ/CpdA-like"/>
</dbReference>
<keyword evidence="7" id="KW-1185">Reference proteome</keyword>
<dbReference type="CDD" id="cd07402">
    <property type="entry name" value="MPP_GpdQ"/>
    <property type="match status" value="1"/>
</dbReference>
<reference evidence="6 7" key="1">
    <citation type="submission" date="2019-08" db="EMBL/GenBank/DDBJ databases">
        <title>Bioinformatics analysis of the strain L3 and L5.</title>
        <authorList>
            <person name="Li X."/>
        </authorList>
    </citation>
    <scope>NUCLEOTIDE SEQUENCE [LARGE SCALE GENOMIC DNA]</scope>
    <source>
        <strain evidence="6 7">L5</strain>
    </source>
</reference>
<dbReference type="PANTHER" id="PTHR42988">
    <property type="entry name" value="PHOSPHOHYDROLASE"/>
    <property type="match status" value="1"/>
</dbReference>
<evidence type="ECO:0000256" key="4">
    <source>
        <dbReference type="ARBA" id="ARBA00025742"/>
    </source>
</evidence>
<evidence type="ECO:0000313" key="6">
    <source>
        <dbReference type="EMBL" id="KAA0012599.1"/>
    </source>
</evidence>
<dbReference type="InterPro" id="IPR050884">
    <property type="entry name" value="CNP_phosphodiesterase-III"/>
</dbReference>
<evidence type="ECO:0000313" key="7">
    <source>
        <dbReference type="Proteomes" id="UP000486760"/>
    </source>
</evidence>
<dbReference type="AlphaFoldDB" id="A0A7V7FZZ4"/>
<keyword evidence="2" id="KW-0378">Hydrolase</keyword>
<sequence>MIRLVQISDCHLHADPWARSRAGFPLRQLEAVIEAARGARPDVVLVTGDVSQDETAASYRLAEQALSRLESPWFWLGGNHDQPALMADVRALHEEVDLNGWRLLLADTSVKGQAHGELGEKRLARLAERLGADERPTLLAMHHPPVAVGSAWLDQIGLHDREALWQTLAPFPQLKLILCGHIHQAFHARHALPGGDVTIYGCPSTTDQFLPGAEDFAVDEASRPGYRIVELQRGEWLTWVERVDL</sequence>
<dbReference type="GO" id="GO:0004112">
    <property type="term" value="F:cyclic-nucleotide phosphodiesterase activity"/>
    <property type="evidence" value="ECO:0007669"/>
    <property type="project" value="InterPro"/>
</dbReference>
<evidence type="ECO:0000256" key="1">
    <source>
        <dbReference type="ARBA" id="ARBA00022723"/>
    </source>
</evidence>
<dbReference type="InterPro" id="IPR004843">
    <property type="entry name" value="Calcineurin-like_PHP"/>
</dbReference>
<proteinExistence type="inferred from homology"/>
<feature type="domain" description="Calcineurin-like phosphoesterase" evidence="5">
    <location>
        <begin position="2"/>
        <end position="184"/>
    </location>
</feature>
<comment type="caution">
    <text evidence="6">The sequence shown here is derived from an EMBL/GenBank/DDBJ whole genome shotgun (WGS) entry which is preliminary data.</text>
</comment>